<comment type="caution">
    <text evidence="2">The sequence shown here is derived from an EMBL/GenBank/DDBJ whole genome shotgun (WGS) entry which is preliminary data.</text>
</comment>
<keyword evidence="1" id="KW-0472">Membrane</keyword>
<gene>
    <name evidence="2" type="ORF">CJ192_08675</name>
</gene>
<evidence type="ECO:0000313" key="3">
    <source>
        <dbReference type="Proteomes" id="UP000235658"/>
    </source>
</evidence>
<feature type="transmembrane region" description="Helical" evidence="1">
    <location>
        <begin position="129"/>
        <end position="150"/>
    </location>
</feature>
<feature type="transmembrane region" description="Helical" evidence="1">
    <location>
        <begin position="211"/>
        <end position="230"/>
    </location>
</feature>
<sequence>MRKYLKYDVKSNMKFFISTVATFVILLISLLSIKTLGAISQSLEINSAINSIEIIVVVVFILTISYFIINSFYKDLYTNRSILTFSLPISAKEFISAKLLVINIFFWLLVFLSVFLFYVVGIYMNLKSLLSLIFIMILVNIISLLIFLYMQMDRFMLRRKTSAILIFIIMVLILAMGFFVNKNFLFLNNKMLLKNYNYMAFIYAYIKYKGAFYINLTSFSYYIIVTLILFRINAKILRKDLDLS</sequence>
<evidence type="ECO:0000313" key="2">
    <source>
        <dbReference type="EMBL" id="PMC80857.1"/>
    </source>
</evidence>
<organism evidence="2 3">
    <name type="scientific">Anaerococcus hydrogenalis</name>
    <dbReference type="NCBI Taxonomy" id="33029"/>
    <lineage>
        <taxon>Bacteria</taxon>
        <taxon>Bacillati</taxon>
        <taxon>Bacillota</taxon>
        <taxon>Tissierellia</taxon>
        <taxon>Tissierellales</taxon>
        <taxon>Peptoniphilaceae</taxon>
        <taxon>Anaerococcus</taxon>
    </lineage>
</organism>
<feature type="transmembrane region" description="Helical" evidence="1">
    <location>
        <begin position="99"/>
        <end position="123"/>
    </location>
</feature>
<keyword evidence="1" id="KW-0812">Transmembrane</keyword>
<dbReference type="GeneID" id="84579258"/>
<reference evidence="2 3" key="1">
    <citation type="submission" date="2017-09" db="EMBL/GenBank/DDBJ databases">
        <title>Bacterial strain isolated from the female urinary microbiota.</title>
        <authorList>
            <person name="Thomas-White K."/>
            <person name="Kumar N."/>
            <person name="Forster S."/>
            <person name="Putonti C."/>
            <person name="Lawley T."/>
            <person name="Wolfe A.J."/>
        </authorList>
    </citation>
    <scope>NUCLEOTIDE SEQUENCE [LARGE SCALE GENOMIC DNA]</scope>
    <source>
        <strain evidence="2 3">UMB0204</strain>
    </source>
</reference>
<protein>
    <submittedName>
        <fullName evidence="2">ABC transporter permease</fullName>
    </submittedName>
</protein>
<feature type="transmembrane region" description="Helical" evidence="1">
    <location>
        <begin position="52"/>
        <end position="73"/>
    </location>
</feature>
<dbReference type="Proteomes" id="UP000235658">
    <property type="component" value="Unassembled WGS sequence"/>
</dbReference>
<dbReference type="RefSeq" id="WP_102198487.1">
    <property type="nucleotide sequence ID" value="NZ_PNHP01000007.1"/>
</dbReference>
<evidence type="ECO:0000256" key="1">
    <source>
        <dbReference type="SAM" id="Phobius"/>
    </source>
</evidence>
<accession>A0A2N6UH30</accession>
<feature type="transmembrane region" description="Helical" evidence="1">
    <location>
        <begin position="12"/>
        <end position="32"/>
    </location>
</feature>
<dbReference type="EMBL" id="PNHP01000007">
    <property type="protein sequence ID" value="PMC80857.1"/>
    <property type="molecule type" value="Genomic_DNA"/>
</dbReference>
<keyword evidence="1" id="KW-1133">Transmembrane helix</keyword>
<feature type="transmembrane region" description="Helical" evidence="1">
    <location>
        <begin position="162"/>
        <end position="180"/>
    </location>
</feature>
<dbReference type="AlphaFoldDB" id="A0A2N6UH30"/>
<name>A0A2N6UH30_9FIRM</name>
<proteinExistence type="predicted"/>